<gene>
    <name evidence="2" type="ORF">SPI_04535</name>
</gene>
<dbReference type="AlphaFoldDB" id="A0A167UKV8"/>
<organism evidence="2 3">
    <name type="scientific">Niveomyces insectorum RCEF 264</name>
    <dbReference type="NCBI Taxonomy" id="1081102"/>
    <lineage>
        <taxon>Eukaryota</taxon>
        <taxon>Fungi</taxon>
        <taxon>Dikarya</taxon>
        <taxon>Ascomycota</taxon>
        <taxon>Pezizomycotina</taxon>
        <taxon>Sordariomycetes</taxon>
        <taxon>Hypocreomycetidae</taxon>
        <taxon>Hypocreales</taxon>
        <taxon>Cordycipitaceae</taxon>
        <taxon>Niveomyces</taxon>
    </lineage>
</organism>
<feature type="compositionally biased region" description="Low complexity" evidence="1">
    <location>
        <begin position="35"/>
        <end position="48"/>
    </location>
</feature>
<proteinExistence type="predicted"/>
<keyword evidence="3" id="KW-1185">Reference proteome</keyword>
<dbReference type="SUPFAM" id="SSF56784">
    <property type="entry name" value="HAD-like"/>
    <property type="match status" value="2"/>
</dbReference>
<dbReference type="Proteomes" id="UP000076874">
    <property type="component" value="Unassembled WGS sequence"/>
</dbReference>
<dbReference type="Pfam" id="PF13344">
    <property type="entry name" value="Hydrolase_6"/>
    <property type="match status" value="1"/>
</dbReference>
<feature type="region of interest" description="Disordered" evidence="1">
    <location>
        <begin position="251"/>
        <end position="314"/>
    </location>
</feature>
<evidence type="ECO:0000256" key="1">
    <source>
        <dbReference type="SAM" id="MobiDB-lite"/>
    </source>
</evidence>
<feature type="compositionally biased region" description="Basic and acidic residues" evidence="1">
    <location>
        <begin position="286"/>
        <end position="297"/>
    </location>
</feature>
<dbReference type="STRING" id="1081102.A0A167UKV8"/>
<dbReference type="OrthoDB" id="270009at2759"/>
<evidence type="ECO:0000313" key="2">
    <source>
        <dbReference type="EMBL" id="OAA61676.1"/>
    </source>
</evidence>
<protein>
    <submittedName>
        <fullName evidence="2">HAD superfamily hydrolase</fullName>
    </submittedName>
</protein>
<comment type="caution">
    <text evidence="2">The sequence shown here is derived from an EMBL/GenBank/DDBJ whole genome shotgun (WGS) entry which is preliminary data.</text>
</comment>
<dbReference type="EMBL" id="AZHD01000007">
    <property type="protein sequence ID" value="OAA61676.1"/>
    <property type="molecule type" value="Genomic_DNA"/>
</dbReference>
<sequence length="459" mass="48119">MHTPAGLAGWGRALRSAAAQRRSGSASGWTRPSVAARRQQQQQQQHQQQQHHHYSTAAAAAAAPPFAFAFDIDGVLLHVHKPIPGAAAALRFLHRHRIPFILLTNGGGRAEAERVAELQELLGLGDPAGGTLPVLSTDNFVQSHTPFQELLDDVTNLDAAAEGGGMAEKTEGTKAKHGSSTMLATAAAAAGGLRDQTILVTGSDPARIRTLAERVYGFRSVVTPADLVAAYPAIYPFDPLLRTVYAGTTRPLPLPLLRDRNPAGTPDPTRPPRSCAAGVSGHARPRRTDDGGGDERRPRPRPQPAARTSFLLQRRPALVDDVPPAAVRPGRVCGRGGRRVGAGAGGARGPREARLRGARAAPASAAAAAAAAPLRTVYMVGDNPASDIAGANRFRSAHGTDWCSVLVGTGVYNAGSSPAAAADGSNIADPRQRPRKIVTDVAAAVRWALQREGWQGEPF</sequence>
<dbReference type="InterPro" id="IPR036412">
    <property type="entry name" value="HAD-like_sf"/>
</dbReference>
<dbReference type="Gene3D" id="3.40.50.1000">
    <property type="entry name" value="HAD superfamily/HAD-like"/>
    <property type="match status" value="3"/>
</dbReference>
<dbReference type="GO" id="GO:0016787">
    <property type="term" value="F:hydrolase activity"/>
    <property type="evidence" value="ECO:0007669"/>
    <property type="project" value="UniProtKB-KW"/>
</dbReference>
<evidence type="ECO:0000313" key="3">
    <source>
        <dbReference type="Proteomes" id="UP000076874"/>
    </source>
</evidence>
<reference evidence="2 3" key="1">
    <citation type="journal article" date="2016" name="Genome Biol. Evol.">
        <title>Divergent and convergent evolution of fungal pathogenicity.</title>
        <authorList>
            <person name="Shang Y."/>
            <person name="Xiao G."/>
            <person name="Zheng P."/>
            <person name="Cen K."/>
            <person name="Zhan S."/>
            <person name="Wang C."/>
        </authorList>
    </citation>
    <scope>NUCLEOTIDE SEQUENCE [LARGE SCALE GENOMIC DNA]</scope>
    <source>
        <strain evidence="2 3">RCEF 264</strain>
    </source>
</reference>
<dbReference type="InterPro" id="IPR006357">
    <property type="entry name" value="HAD-SF_hydro_IIA"/>
</dbReference>
<accession>A0A167UKV8</accession>
<dbReference type="InterPro" id="IPR023214">
    <property type="entry name" value="HAD_sf"/>
</dbReference>
<name>A0A167UKV8_9HYPO</name>
<feature type="region of interest" description="Disordered" evidence="1">
    <location>
        <begin position="21"/>
        <end position="57"/>
    </location>
</feature>
<keyword evidence="2" id="KW-0378">Hydrolase</keyword>
<dbReference type="Pfam" id="PF13242">
    <property type="entry name" value="Hydrolase_like"/>
    <property type="match status" value="1"/>
</dbReference>